<evidence type="ECO:0000259" key="1">
    <source>
        <dbReference type="PROSITE" id="PS50113"/>
    </source>
</evidence>
<dbReference type="Gene3D" id="3.20.20.450">
    <property type="entry name" value="EAL domain"/>
    <property type="match status" value="1"/>
</dbReference>
<dbReference type="InterPro" id="IPR000700">
    <property type="entry name" value="PAS-assoc_C"/>
</dbReference>
<dbReference type="InterPro" id="IPR052155">
    <property type="entry name" value="Biofilm_reg_signaling"/>
</dbReference>
<feature type="domain" description="EAL" evidence="2">
    <location>
        <begin position="495"/>
        <end position="746"/>
    </location>
</feature>
<dbReference type="Gene3D" id="3.30.70.270">
    <property type="match status" value="1"/>
</dbReference>
<dbReference type="Gene3D" id="3.30.450.40">
    <property type="match status" value="1"/>
</dbReference>
<proteinExistence type="predicted"/>
<dbReference type="EMBL" id="STGT01000001">
    <property type="protein sequence ID" value="THV16759.1"/>
    <property type="molecule type" value="Genomic_DNA"/>
</dbReference>
<dbReference type="CDD" id="cd01949">
    <property type="entry name" value="GGDEF"/>
    <property type="match status" value="1"/>
</dbReference>
<dbReference type="NCBIfam" id="TIGR00254">
    <property type="entry name" value="GGDEF"/>
    <property type="match status" value="1"/>
</dbReference>
<dbReference type="InterPro" id="IPR003018">
    <property type="entry name" value="GAF"/>
</dbReference>
<dbReference type="Gene3D" id="3.30.450.20">
    <property type="entry name" value="PAS domain"/>
    <property type="match status" value="1"/>
</dbReference>
<dbReference type="CDD" id="cd01948">
    <property type="entry name" value="EAL"/>
    <property type="match status" value="1"/>
</dbReference>
<dbReference type="PROSITE" id="PS50887">
    <property type="entry name" value="GGDEF"/>
    <property type="match status" value="1"/>
</dbReference>
<sequence>MIMLHPIPRPLTYPIGPDEAERCAALHELGILDTTPDKNFDAAVRLACSSFDVPVALVAMLDEQREWFKAATGWDAKEAPRELAFCNYTILQDDVFVVEDAELDARFSGNPLVKGEPGVRFYAGVPVGLSDEHHLGTLCIVDTKPRTLSLEDAELLRTLGQIVSNLLRQFHQSQIESKLRDQLDAERAANTQRELQLRDKQHLLEYASELAALGSWEYNHNTGKIVWGAETRHILGLKPMENVTLEAVRGLFTGEDELRWQREFARFAASATSLLFEGQIHTPDGMEKWIRVLGKTESTGGRIAKFGLLQDITKERETRKRLNDMAARDSLTGLSNRFSLLQQLRKLQGDETPFSFVMLDLDGFKSINDTFGHAAGDKCLKRIARKLRILEAHGAFVARIAGDEFAIILQIPGDRRGLERRIGKIVTALAFPMRFQEQTANLTVSMGVAIRSHGAHFDPEALIAEADMALYEAKIQGRNRYSFFRSEMRYLAEKKAKTIVGIRKALRNGELELFYQAKLLLRDNSPAGHEALLRWRRKDGGVETPEAFRGALDDPLLSGEITTFVVRSALDQAREWIDRGDANVSISINIGPHQFRDSNFPTFLLAEIRRRHLPASAIEIEVTEDVFLGRDTGEVLQTCRTFTESGLRISFDDFGTGFASLTHLLDFPVSAIKIDRSFVSRLETEERAAGFLKAVCDLAHSLAIEVVAEGIETIEQCELLKSIGCDYGQGYLFHRPSPAREIFPKS</sequence>
<evidence type="ECO:0000259" key="3">
    <source>
        <dbReference type="PROSITE" id="PS50887"/>
    </source>
</evidence>
<name>A0ABY2R0P8_9HYPH</name>
<accession>A0ABY2R0P8</accession>
<dbReference type="Pfam" id="PF01590">
    <property type="entry name" value="GAF"/>
    <property type="match status" value="1"/>
</dbReference>
<organism evidence="4 5">
    <name type="scientific">Rhizobium rhizophilum</name>
    <dbReference type="NCBI Taxonomy" id="1850373"/>
    <lineage>
        <taxon>Bacteria</taxon>
        <taxon>Pseudomonadati</taxon>
        <taxon>Pseudomonadota</taxon>
        <taxon>Alphaproteobacteria</taxon>
        <taxon>Hyphomicrobiales</taxon>
        <taxon>Rhizobiaceae</taxon>
        <taxon>Rhizobium/Agrobacterium group</taxon>
        <taxon>Rhizobium</taxon>
    </lineage>
</organism>
<gene>
    <name evidence="4" type="ORF">E9677_01795</name>
</gene>
<dbReference type="SMART" id="SM00052">
    <property type="entry name" value="EAL"/>
    <property type="match status" value="1"/>
</dbReference>
<dbReference type="SMART" id="SM00065">
    <property type="entry name" value="GAF"/>
    <property type="match status" value="1"/>
</dbReference>
<dbReference type="SUPFAM" id="SSF55781">
    <property type="entry name" value="GAF domain-like"/>
    <property type="match status" value="1"/>
</dbReference>
<dbReference type="Proteomes" id="UP000309667">
    <property type="component" value="Unassembled WGS sequence"/>
</dbReference>
<keyword evidence="5" id="KW-1185">Reference proteome</keyword>
<dbReference type="InterPro" id="IPR035919">
    <property type="entry name" value="EAL_sf"/>
</dbReference>
<evidence type="ECO:0000259" key="2">
    <source>
        <dbReference type="PROSITE" id="PS50883"/>
    </source>
</evidence>
<dbReference type="Pfam" id="PF00563">
    <property type="entry name" value="EAL"/>
    <property type="match status" value="1"/>
</dbReference>
<dbReference type="InterPro" id="IPR001633">
    <property type="entry name" value="EAL_dom"/>
</dbReference>
<dbReference type="PROSITE" id="PS50113">
    <property type="entry name" value="PAC"/>
    <property type="match status" value="1"/>
</dbReference>
<feature type="domain" description="GGDEF" evidence="3">
    <location>
        <begin position="352"/>
        <end position="486"/>
    </location>
</feature>
<dbReference type="SUPFAM" id="SSF55785">
    <property type="entry name" value="PYP-like sensor domain (PAS domain)"/>
    <property type="match status" value="1"/>
</dbReference>
<dbReference type="InterPro" id="IPR035965">
    <property type="entry name" value="PAS-like_dom_sf"/>
</dbReference>
<evidence type="ECO:0000313" key="5">
    <source>
        <dbReference type="Proteomes" id="UP000309667"/>
    </source>
</evidence>
<protein>
    <submittedName>
        <fullName evidence="4">GGDEF domain-containing protein</fullName>
    </submittedName>
</protein>
<dbReference type="PANTHER" id="PTHR44757:SF2">
    <property type="entry name" value="BIOFILM ARCHITECTURE MAINTENANCE PROTEIN MBAA"/>
    <property type="match status" value="1"/>
</dbReference>
<dbReference type="InterPro" id="IPR043128">
    <property type="entry name" value="Rev_trsase/Diguanyl_cyclase"/>
</dbReference>
<dbReference type="InterPro" id="IPR029787">
    <property type="entry name" value="Nucleotide_cyclase"/>
</dbReference>
<comment type="caution">
    <text evidence="4">The sequence shown here is derived from an EMBL/GenBank/DDBJ whole genome shotgun (WGS) entry which is preliminary data.</text>
</comment>
<dbReference type="InterPro" id="IPR029016">
    <property type="entry name" value="GAF-like_dom_sf"/>
</dbReference>
<evidence type="ECO:0000313" key="4">
    <source>
        <dbReference type="EMBL" id="THV16759.1"/>
    </source>
</evidence>
<dbReference type="InterPro" id="IPR000160">
    <property type="entry name" value="GGDEF_dom"/>
</dbReference>
<dbReference type="SMART" id="SM00267">
    <property type="entry name" value="GGDEF"/>
    <property type="match status" value="1"/>
</dbReference>
<dbReference type="PROSITE" id="PS50883">
    <property type="entry name" value="EAL"/>
    <property type="match status" value="1"/>
</dbReference>
<dbReference type="SUPFAM" id="SSF55073">
    <property type="entry name" value="Nucleotide cyclase"/>
    <property type="match status" value="1"/>
</dbReference>
<dbReference type="Pfam" id="PF00990">
    <property type="entry name" value="GGDEF"/>
    <property type="match status" value="1"/>
</dbReference>
<dbReference type="PANTHER" id="PTHR44757">
    <property type="entry name" value="DIGUANYLATE CYCLASE DGCP"/>
    <property type="match status" value="1"/>
</dbReference>
<feature type="domain" description="PAC" evidence="1">
    <location>
        <begin position="274"/>
        <end position="324"/>
    </location>
</feature>
<dbReference type="SUPFAM" id="SSF141868">
    <property type="entry name" value="EAL domain-like"/>
    <property type="match status" value="1"/>
</dbReference>
<reference evidence="4 5" key="1">
    <citation type="submission" date="2019-04" db="EMBL/GenBank/DDBJ databases">
        <title>Genome sequence of strain 7209-2.</title>
        <authorList>
            <person name="Gao J."/>
            <person name="Sun J."/>
        </authorList>
    </citation>
    <scope>NUCLEOTIDE SEQUENCE [LARGE SCALE GENOMIC DNA]</scope>
    <source>
        <strain evidence="4 5">7209-2</strain>
    </source>
</reference>